<dbReference type="Pfam" id="PF12392">
    <property type="entry name" value="DUF3656"/>
    <property type="match status" value="1"/>
</dbReference>
<comment type="caution">
    <text evidence="2">The sequence shown here is derived from an EMBL/GenBank/DDBJ whole genome shotgun (WGS) entry which is preliminary data.</text>
</comment>
<dbReference type="InterPro" id="IPR020988">
    <property type="entry name" value="Pept_U32_collagenase"/>
</dbReference>
<dbReference type="PROSITE" id="PS01276">
    <property type="entry name" value="PEPTIDASE_U32"/>
    <property type="match status" value="1"/>
</dbReference>
<evidence type="ECO:0000313" key="3">
    <source>
        <dbReference type="Proteomes" id="UP000664218"/>
    </source>
</evidence>
<dbReference type="Pfam" id="PF01136">
    <property type="entry name" value="Peptidase_U32"/>
    <property type="match status" value="2"/>
</dbReference>
<protein>
    <submittedName>
        <fullName evidence="2">U32 family peptidase</fullName>
    </submittedName>
</protein>
<reference evidence="2" key="1">
    <citation type="submission" date="2021-03" db="EMBL/GenBank/DDBJ databases">
        <title>Proteiniclasticum marinus sp. nov., isolated from tidal flat sediment.</title>
        <authorList>
            <person name="Namirimu T."/>
            <person name="Yang J.-A."/>
            <person name="Yang S.-H."/>
            <person name="Kim Y.-J."/>
            <person name="Kwon K.K."/>
        </authorList>
    </citation>
    <scope>NUCLEOTIDE SEQUENCE</scope>
    <source>
        <strain evidence="2">SCR006</strain>
    </source>
</reference>
<dbReference type="EMBL" id="JAFNJU010000001">
    <property type="protein sequence ID" value="MBO1263433.1"/>
    <property type="molecule type" value="Genomic_DNA"/>
</dbReference>
<dbReference type="InterPro" id="IPR001539">
    <property type="entry name" value="Peptidase_U32"/>
</dbReference>
<feature type="domain" description="Peptidase U32 collagenase" evidence="1">
    <location>
        <begin position="370"/>
        <end position="485"/>
    </location>
</feature>
<dbReference type="RefSeq" id="WP_207597958.1">
    <property type="nucleotide sequence ID" value="NZ_JAFNJU010000001.1"/>
</dbReference>
<dbReference type="PANTHER" id="PTHR30217">
    <property type="entry name" value="PEPTIDASE U32 FAMILY"/>
    <property type="match status" value="1"/>
</dbReference>
<dbReference type="PANTHER" id="PTHR30217:SF10">
    <property type="entry name" value="23S RRNA 5-HYDROXYCYTIDINE C2501 SYNTHASE"/>
    <property type="match status" value="1"/>
</dbReference>
<gene>
    <name evidence="2" type="ORF">J3A84_00070</name>
</gene>
<organism evidence="2 3">
    <name type="scientific">Proteiniclasticum aestuarii</name>
    <dbReference type="NCBI Taxonomy" id="2817862"/>
    <lineage>
        <taxon>Bacteria</taxon>
        <taxon>Bacillati</taxon>
        <taxon>Bacillota</taxon>
        <taxon>Clostridia</taxon>
        <taxon>Eubacteriales</taxon>
        <taxon>Clostridiaceae</taxon>
        <taxon>Proteiniclasticum</taxon>
    </lineage>
</organism>
<dbReference type="Proteomes" id="UP000664218">
    <property type="component" value="Unassembled WGS sequence"/>
</dbReference>
<proteinExistence type="predicted"/>
<keyword evidence="3" id="KW-1185">Reference proteome</keyword>
<sequence>MNNIELLAPSGSMESLIMAVQNGADAVYLGGTRFSARAYASNFTEQELEDAVDYCHSYGVKVNITLNTLLKDSELDEAVSYAQFLYTIGVDALIVQDTGLIYRLRGLLPDFELHASTQLTIHNGEGALYFTEKGIRRVVLSRELSFEEIRHISRDLGVETEIFVHGALCISYSGQCLMSSILGGRSGNRGRCAQPCRLPYNLVDELGVSRAKAYLMSPKDITAVDNMDEIIDSGVYSLKIEGRMKRPEYVAAAVKYFREEIEGRKEAYHKNNLLKVFNREGFSDGYFHGKTGRDMMSFHYPKNTGVPIGRVNSDGSLTLSEPLRKGDGLRVGEKGLTVEGIRDRGNVKEKAQPGETVKLTGRSTLPEGPLYKTYDFELMDELKRSHNGRYDRKIGLTGTLFFQAGEEASLMVEYKGKTYRRTSKIVETPIKAPLTLERVEEALKKSGESPYVLTAILVDHFGEGFLPIRELNEMRRLLLEDLAEDQVKSAKRTLPEHPDRKPHPMKQEIRENLRLVSVSTKEQLMLALEMGVKDLALYPFYRGARYINFRDVAKVLEEHKEIRLYVKVSNILRTELHAIVEKVKKLEDHGRLAGIITNNAGVIRLLGKDFYIIGDYKLNIMNSDALNFYEEDLAMSMVSEELNRQELKGLKNKERYITMVYGRQEMMHSEYCPVGATVGGMTREVPCNEACMRESYRLKDRMGEEFPVMTDIFCRSYIMNGKPKNLLDSTKDLMHIGIRSLRMDLTTESAEEAREVLHAFLHGEALELPSFNRGHYKRGVE</sequence>
<evidence type="ECO:0000259" key="1">
    <source>
        <dbReference type="Pfam" id="PF12392"/>
    </source>
</evidence>
<accession>A0A939H7H7</accession>
<evidence type="ECO:0000313" key="2">
    <source>
        <dbReference type="EMBL" id="MBO1263433.1"/>
    </source>
</evidence>
<name>A0A939H7H7_9CLOT</name>
<dbReference type="InterPro" id="IPR051454">
    <property type="entry name" value="RNA/ubiquinone_mod_enzymes"/>
</dbReference>
<dbReference type="AlphaFoldDB" id="A0A939H7H7"/>